<evidence type="ECO:0000256" key="2">
    <source>
        <dbReference type="SAM" id="SignalP"/>
    </source>
</evidence>
<dbReference type="EMBL" id="CP115174">
    <property type="protein sequence ID" value="WBO22158.1"/>
    <property type="molecule type" value="Genomic_DNA"/>
</dbReference>
<feature type="signal peptide" evidence="2">
    <location>
        <begin position="1"/>
        <end position="22"/>
    </location>
</feature>
<evidence type="ECO:0000313" key="3">
    <source>
        <dbReference type="EMBL" id="WBO22158.1"/>
    </source>
</evidence>
<evidence type="ECO:0000313" key="4">
    <source>
        <dbReference type="Proteomes" id="UP001210865"/>
    </source>
</evidence>
<gene>
    <name evidence="3" type="ORF">PBT88_18715</name>
</gene>
<feature type="region of interest" description="Disordered" evidence="1">
    <location>
        <begin position="165"/>
        <end position="198"/>
    </location>
</feature>
<dbReference type="RefSeq" id="WP_270076806.1">
    <property type="nucleotide sequence ID" value="NZ_CP115174.1"/>
</dbReference>
<proteinExistence type="predicted"/>
<evidence type="ECO:0000256" key="1">
    <source>
        <dbReference type="SAM" id="MobiDB-lite"/>
    </source>
</evidence>
<reference evidence="3 4" key="1">
    <citation type="submission" date="2022-12" db="EMBL/GenBank/DDBJ databases">
        <title>Sphingomonas abieness sp. nov., an endophytic bacterium isolated from Abies koreana.</title>
        <authorList>
            <person name="Jiang L."/>
            <person name="Lee J."/>
        </authorList>
    </citation>
    <scope>NUCLEOTIDE SEQUENCE [LARGE SCALE GENOMIC DNA]</scope>
    <source>
        <strain evidence="4">PAMB 00755</strain>
    </source>
</reference>
<organism evidence="3 4">
    <name type="scientific">Sphingomonas abietis</name>
    <dbReference type="NCBI Taxonomy" id="3012344"/>
    <lineage>
        <taxon>Bacteria</taxon>
        <taxon>Pseudomonadati</taxon>
        <taxon>Pseudomonadota</taxon>
        <taxon>Alphaproteobacteria</taxon>
        <taxon>Sphingomonadales</taxon>
        <taxon>Sphingomonadaceae</taxon>
        <taxon>Sphingomonas</taxon>
    </lineage>
</organism>
<protein>
    <recommendedName>
        <fullName evidence="5">DUF2147 domain-containing protein</fullName>
    </recommendedName>
</protein>
<keyword evidence="2" id="KW-0732">Signal</keyword>
<dbReference type="Proteomes" id="UP001210865">
    <property type="component" value="Chromosome"/>
</dbReference>
<keyword evidence="4" id="KW-1185">Reference proteome</keyword>
<accession>A0ABY7NLC9</accession>
<evidence type="ECO:0008006" key="5">
    <source>
        <dbReference type="Google" id="ProtNLM"/>
    </source>
</evidence>
<name>A0ABY7NLC9_9SPHN</name>
<feature type="chain" id="PRO_5045936960" description="DUF2147 domain-containing protein" evidence="2">
    <location>
        <begin position="23"/>
        <end position="198"/>
    </location>
</feature>
<sequence>MRPAFFVLLGVAGLAAAGPAPARDPAPRDLGSWTVAPSTDGKGCFLTRSYDGNGGTTLLLGLDVDGANRLSVLNANWSIKAKQALKLNFRLSNSSYPDHFAVGIVSDGQQGFVTSFGMKFPSYVATSKDLRISRGDVPVGRWDLDGAAAAVAALEHCVGDLQVDPAAAPHGNAPHRKKSSDGIPSDPFAPAPHGRNQP</sequence>